<comment type="caution">
    <text evidence="2">The sequence shown here is derived from an EMBL/GenBank/DDBJ whole genome shotgun (WGS) entry which is preliminary data.</text>
</comment>
<organism evidence="2 3">
    <name type="scientific">Rhizophagus clarus</name>
    <dbReference type="NCBI Taxonomy" id="94130"/>
    <lineage>
        <taxon>Eukaryota</taxon>
        <taxon>Fungi</taxon>
        <taxon>Fungi incertae sedis</taxon>
        <taxon>Mucoromycota</taxon>
        <taxon>Glomeromycotina</taxon>
        <taxon>Glomeromycetes</taxon>
        <taxon>Glomerales</taxon>
        <taxon>Glomeraceae</taxon>
        <taxon>Rhizophagus</taxon>
    </lineage>
</organism>
<protein>
    <submittedName>
        <fullName evidence="2">Uncharacterized protein</fullName>
    </submittedName>
</protein>
<evidence type="ECO:0000313" key="2">
    <source>
        <dbReference type="EMBL" id="GES88845.1"/>
    </source>
</evidence>
<feature type="compositionally biased region" description="Low complexity" evidence="1">
    <location>
        <begin position="124"/>
        <end position="135"/>
    </location>
</feature>
<feature type="compositionally biased region" description="Basic and acidic residues" evidence="1">
    <location>
        <begin position="147"/>
        <end position="158"/>
    </location>
</feature>
<sequence>MLEQNIYAREYQIGTYFLCQRKSYSRVYDPKTKHKIYNDLQLSKLNKANNTYLYGMDFSKKFNYCLCSICYNLLARLKKSKPPLTNQSKMPKSSPKSDQATRLTKSKLQGSNNSSYEKKKDQASSSNKSSDHGNSYKVEEIGVNEINKVEETDKVKETDDMEDIDEIEKTDEVKEIDEIKFERSL</sequence>
<evidence type="ECO:0000256" key="1">
    <source>
        <dbReference type="SAM" id="MobiDB-lite"/>
    </source>
</evidence>
<evidence type="ECO:0000313" key="3">
    <source>
        <dbReference type="Proteomes" id="UP000615446"/>
    </source>
</evidence>
<dbReference type="Proteomes" id="UP000615446">
    <property type="component" value="Unassembled WGS sequence"/>
</dbReference>
<dbReference type="AlphaFoldDB" id="A0A8H3LN87"/>
<reference evidence="2" key="1">
    <citation type="submission" date="2019-10" db="EMBL/GenBank/DDBJ databases">
        <title>Conservation and host-specific expression of non-tandemly repeated heterogenous ribosome RNA gene in arbuscular mycorrhizal fungi.</title>
        <authorList>
            <person name="Maeda T."/>
            <person name="Kobayashi Y."/>
            <person name="Nakagawa T."/>
            <person name="Ezawa T."/>
            <person name="Yamaguchi K."/>
            <person name="Bino T."/>
            <person name="Nishimoto Y."/>
            <person name="Shigenobu S."/>
            <person name="Kawaguchi M."/>
        </authorList>
    </citation>
    <scope>NUCLEOTIDE SEQUENCE</scope>
    <source>
        <strain evidence="2">HR1</strain>
    </source>
</reference>
<dbReference type="OrthoDB" id="2362539at2759"/>
<feature type="compositionally biased region" description="Polar residues" evidence="1">
    <location>
        <begin position="83"/>
        <end position="115"/>
    </location>
</feature>
<proteinExistence type="predicted"/>
<feature type="region of interest" description="Disordered" evidence="1">
    <location>
        <begin position="82"/>
        <end position="165"/>
    </location>
</feature>
<name>A0A8H3LN87_9GLOM</name>
<dbReference type="EMBL" id="BLAL01000182">
    <property type="protein sequence ID" value="GES88845.1"/>
    <property type="molecule type" value="Genomic_DNA"/>
</dbReference>
<accession>A0A8H3LN87</accession>
<gene>
    <name evidence="2" type="ORF">RCL2_001577300</name>
</gene>